<keyword evidence="3" id="KW-0408">Iron</keyword>
<dbReference type="Pfam" id="PF00730">
    <property type="entry name" value="HhH-GPD"/>
    <property type="match status" value="1"/>
</dbReference>
<dbReference type="InterPro" id="IPR023170">
    <property type="entry name" value="HhH_base_excis_C"/>
</dbReference>
<keyword evidence="6" id="KW-0540">Nuclease</keyword>
<evidence type="ECO:0000256" key="4">
    <source>
        <dbReference type="ARBA" id="ARBA00023014"/>
    </source>
</evidence>
<dbReference type="InterPro" id="IPR011257">
    <property type="entry name" value="DNA_glycosylase"/>
</dbReference>
<dbReference type="GeneID" id="36101492"/>
<reference evidence="8 11" key="3">
    <citation type="submission" date="2020-08" db="EMBL/GenBank/DDBJ databases">
        <title>Genomic Encyclopedia of Type Strains, Phase IV (KMG-V): Genome sequencing to study the core and pangenomes of soil and plant-associated prokaryotes.</title>
        <authorList>
            <person name="Whitman W."/>
        </authorList>
    </citation>
    <scope>NUCLEOTIDE SEQUENCE [LARGE SCALE GENOMIC DNA]</scope>
    <source>
        <strain evidence="7 10">C13</strain>
        <strain evidence="8 11">D1</strain>
    </source>
</reference>
<name>A0A2L1CAB8_METMI</name>
<dbReference type="EMBL" id="JACDUO010000001">
    <property type="protein sequence ID" value="MBA2864232.1"/>
    <property type="molecule type" value="Genomic_DNA"/>
</dbReference>
<dbReference type="GO" id="GO:0051539">
    <property type="term" value="F:4 iron, 4 sulfur cluster binding"/>
    <property type="evidence" value="ECO:0007669"/>
    <property type="project" value="UniProtKB-KW"/>
</dbReference>
<dbReference type="SMART" id="SM00478">
    <property type="entry name" value="ENDO3c"/>
    <property type="match status" value="1"/>
</dbReference>
<evidence type="ECO:0000313" key="10">
    <source>
        <dbReference type="Proteomes" id="UP000567099"/>
    </source>
</evidence>
<protein>
    <submittedName>
        <fullName evidence="6">Endonuclease III</fullName>
        <ecNumber evidence="6">4.2.99.18</ecNumber>
    </submittedName>
    <submittedName>
        <fullName evidence="7">Endonuclease-3 related protein</fullName>
    </submittedName>
</protein>
<sequence>MEYKETFQKIYDHLFNLYGPQGWWPLLEVNGCNPTKTGSVNGYHPNNYDYPKTKNQCFEICVGAILTQNTSWPSVEKSLKNLRNLIEITPENIHNLDIEQLKEAIKPSGYYNQKSIRLKSFSEFFTKLNNVPTREELLKLNGVGPETADSMLLYAFKVPSFVVDTYTKRILINLNLIEGSEKYDKIKGLFEENIPKNLEIYQEYHALIVEHAKNYYRKKENYCKCPLLKIIR</sequence>
<keyword evidence="6" id="KW-0378">Hydrolase</keyword>
<reference evidence="9" key="1">
    <citation type="journal article" date="2018" name="Genome Announc.">
        <title>Complete Genome Sequence of the Methanococcus maripaludis Type Strain JJ (DSM 2067), a Model for Selenoprotein Synthesis in Archaea.</title>
        <authorList>
            <person name="Poehlein A."/>
            <person name="Heym D."/>
            <person name="Quitzke V."/>
            <person name="Fersch J."/>
            <person name="Daniel R."/>
            <person name="Rother M."/>
        </authorList>
    </citation>
    <scope>NUCLEOTIDE SEQUENCE [LARGE SCALE GENOMIC DNA]</scope>
    <source>
        <strain evidence="9">DSM 2067</strain>
    </source>
</reference>
<evidence type="ECO:0000256" key="1">
    <source>
        <dbReference type="ARBA" id="ARBA00022485"/>
    </source>
</evidence>
<gene>
    <name evidence="6" type="primary">nth</name>
    <name evidence="7" type="ORF">HNP94_001232</name>
    <name evidence="8" type="ORF">HNP96_001199</name>
    <name evidence="6" type="ORF">MMJJ_03990</name>
</gene>
<evidence type="ECO:0000313" key="9">
    <source>
        <dbReference type="Proteomes" id="UP000239462"/>
    </source>
</evidence>
<dbReference type="Gene3D" id="1.10.340.30">
    <property type="entry name" value="Hypothetical protein, domain 2"/>
    <property type="match status" value="1"/>
</dbReference>
<dbReference type="PANTHER" id="PTHR10359">
    <property type="entry name" value="A/G-SPECIFIC ADENINE GLYCOSYLASE/ENDONUCLEASE III"/>
    <property type="match status" value="1"/>
</dbReference>
<organism evidence="6 9">
    <name type="scientific">Methanococcus maripaludis</name>
    <name type="common">Methanococcus deltae</name>
    <dbReference type="NCBI Taxonomy" id="39152"/>
    <lineage>
        <taxon>Archaea</taxon>
        <taxon>Methanobacteriati</taxon>
        <taxon>Methanobacteriota</taxon>
        <taxon>Methanomada group</taxon>
        <taxon>Methanococci</taxon>
        <taxon>Methanococcales</taxon>
        <taxon>Methanococcaceae</taxon>
        <taxon>Methanococcus</taxon>
    </lineage>
</organism>
<dbReference type="KEGG" id="mmad:MMJJ_03990"/>
<keyword evidence="2" id="KW-0479">Metal-binding</keyword>
<dbReference type="GO" id="GO:0140078">
    <property type="term" value="F:class I DNA-(apurinic or apyrimidinic site) endonuclease activity"/>
    <property type="evidence" value="ECO:0007669"/>
    <property type="project" value="UniProtKB-EC"/>
</dbReference>
<evidence type="ECO:0000313" key="6">
    <source>
        <dbReference type="EMBL" id="AVB75816.1"/>
    </source>
</evidence>
<evidence type="ECO:0000256" key="2">
    <source>
        <dbReference type="ARBA" id="ARBA00022723"/>
    </source>
</evidence>
<dbReference type="RefSeq" id="WP_104837444.1">
    <property type="nucleotide sequence ID" value="NZ_CP026606.1"/>
</dbReference>
<dbReference type="EC" id="4.2.99.18" evidence="6"/>
<proteinExistence type="predicted"/>
<evidence type="ECO:0000256" key="3">
    <source>
        <dbReference type="ARBA" id="ARBA00023004"/>
    </source>
</evidence>
<keyword evidence="4" id="KW-0411">Iron-sulfur</keyword>
<dbReference type="InterPro" id="IPR003265">
    <property type="entry name" value="HhH-GPD_domain"/>
</dbReference>
<evidence type="ECO:0000259" key="5">
    <source>
        <dbReference type="SMART" id="SM00478"/>
    </source>
</evidence>
<keyword evidence="1" id="KW-0004">4Fe-4S</keyword>
<evidence type="ECO:0000313" key="11">
    <source>
        <dbReference type="Proteomes" id="UP000590564"/>
    </source>
</evidence>
<dbReference type="Proteomes" id="UP000590564">
    <property type="component" value="Unassembled WGS sequence"/>
</dbReference>
<keyword evidence="6" id="KW-0456">Lyase</keyword>
<dbReference type="GO" id="GO:0046872">
    <property type="term" value="F:metal ion binding"/>
    <property type="evidence" value="ECO:0007669"/>
    <property type="project" value="UniProtKB-KW"/>
</dbReference>
<dbReference type="EMBL" id="CP026606">
    <property type="protein sequence ID" value="AVB75816.1"/>
    <property type="molecule type" value="Genomic_DNA"/>
</dbReference>
<dbReference type="CDD" id="cd00056">
    <property type="entry name" value="ENDO3c"/>
    <property type="match status" value="1"/>
</dbReference>
<keyword evidence="6" id="KW-0255">Endonuclease</keyword>
<evidence type="ECO:0000313" key="7">
    <source>
        <dbReference type="EMBL" id="MBA2864232.1"/>
    </source>
</evidence>
<dbReference type="Gene3D" id="1.10.1670.10">
    <property type="entry name" value="Helix-hairpin-Helix base-excision DNA repair enzymes (C-terminal)"/>
    <property type="match status" value="1"/>
</dbReference>
<evidence type="ECO:0000313" key="8">
    <source>
        <dbReference type="EMBL" id="MBB6497158.1"/>
    </source>
</evidence>
<dbReference type="Proteomes" id="UP000239462">
    <property type="component" value="Chromosome"/>
</dbReference>
<feature type="domain" description="HhH-GPD" evidence="5">
    <location>
        <begin position="66"/>
        <end position="214"/>
    </location>
</feature>
<dbReference type="AlphaFoldDB" id="A0A2L1CAB8"/>
<dbReference type="EMBL" id="JACHED010000002">
    <property type="protein sequence ID" value="MBB6497158.1"/>
    <property type="molecule type" value="Genomic_DNA"/>
</dbReference>
<dbReference type="SUPFAM" id="SSF48150">
    <property type="entry name" value="DNA-glycosylase"/>
    <property type="match status" value="1"/>
</dbReference>
<accession>A0A2L1CAB8</accession>
<dbReference type="PIRSF" id="PIRSF001435">
    <property type="entry name" value="Nth"/>
    <property type="match status" value="1"/>
</dbReference>
<reference evidence="6" key="2">
    <citation type="submission" date="2018-02" db="EMBL/GenBank/DDBJ databases">
        <title>Complete genome sequence of the Methanococcus maripaludis type strain JJ (DSM 2067), a model for selenoprotein synthesis in Archaea.</title>
        <authorList>
            <person name="Poehlein A."/>
            <person name="Heym D."/>
            <person name="Quitzke V."/>
            <person name="Fersch J."/>
            <person name="Daniel R."/>
            <person name="Rother M."/>
        </authorList>
    </citation>
    <scope>NUCLEOTIDE SEQUENCE [LARGE SCALE GENOMIC DNA]</scope>
    <source>
        <strain evidence="6">DSM 2067</strain>
    </source>
</reference>
<dbReference type="PANTHER" id="PTHR10359:SF19">
    <property type="entry name" value="DNA REPAIR GLYCOSYLASE MJ1434-RELATED"/>
    <property type="match status" value="1"/>
</dbReference>
<dbReference type="GO" id="GO:0006284">
    <property type="term" value="P:base-excision repair"/>
    <property type="evidence" value="ECO:0007669"/>
    <property type="project" value="InterPro"/>
</dbReference>
<dbReference type="Proteomes" id="UP000567099">
    <property type="component" value="Unassembled WGS sequence"/>
</dbReference>